<dbReference type="GO" id="GO:0016740">
    <property type="term" value="F:transferase activity"/>
    <property type="evidence" value="ECO:0007669"/>
    <property type="project" value="UniProtKB-KW"/>
</dbReference>
<gene>
    <name evidence="2" type="ORF">EDC91_11722</name>
</gene>
<dbReference type="PANTHER" id="PTHR42695">
    <property type="entry name" value="GLUTAMINE AMIDOTRANSFERASE YLR126C-RELATED"/>
    <property type="match status" value="1"/>
</dbReference>
<organism evidence="2 3">
    <name type="scientific">Shewanella fodinae</name>
    <dbReference type="NCBI Taxonomy" id="552357"/>
    <lineage>
        <taxon>Bacteria</taxon>
        <taxon>Pseudomonadati</taxon>
        <taxon>Pseudomonadota</taxon>
        <taxon>Gammaproteobacteria</taxon>
        <taxon>Alteromonadales</taxon>
        <taxon>Shewanellaceae</taxon>
        <taxon>Shewanella</taxon>
    </lineage>
</organism>
<reference evidence="2 3" key="1">
    <citation type="submission" date="2019-03" db="EMBL/GenBank/DDBJ databases">
        <title>Freshwater and sediment microbial communities from various areas in North America, analyzing microbe dynamics in response to fracking.</title>
        <authorList>
            <person name="Lamendella R."/>
        </authorList>
    </citation>
    <scope>NUCLEOTIDE SEQUENCE [LARGE SCALE GENOMIC DNA]</scope>
    <source>
        <strain evidence="2 3">74A</strain>
    </source>
</reference>
<dbReference type="Gene3D" id="3.40.50.880">
    <property type="match status" value="1"/>
</dbReference>
<keyword evidence="2" id="KW-0315">Glutamine amidotransferase</keyword>
<dbReference type="PANTHER" id="PTHR42695:SF5">
    <property type="entry name" value="GLUTAMINE AMIDOTRANSFERASE YLR126C-RELATED"/>
    <property type="match status" value="1"/>
</dbReference>
<dbReference type="EMBL" id="SLWF01000017">
    <property type="protein sequence ID" value="TCN82803.1"/>
    <property type="molecule type" value="Genomic_DNA"/>
</dbReference>
<dbReference type="GO" id="GO:0005829">
    <property type="term" value="C:cytosol"/>
    <property type="evidence" value="ECO:0007669"/>
    <property type="project" value="TreeGrafter"/>
</dbReference>
<sequence length="233" mass="25765">MKLAILQTDVLHPEFLAQYQGYGRMFQQLFANAGIALESEIFSVIDGSYPPQPEAFDAMLVTGSKADAFSDLPWINTLSAYLRQRYAAGQKLLGICFGHQLLAHALGGRAQRAVNGWGVGVMDYQWRSQPQWLRTADADFRLICSHRDQVTQLPEDATLLASNDFCPIAAFHIGKLVLAFQGHPEFSPEYGKALLQKRYGDIGEQKVQQALASYQQPNDGLAIAAVMADFIQA</sequence>
<dbReference type="InterPro" id="IPR044992">
    <property type="entry name" value="ChyE-like"/>
</dbReference>
<feature type="domain" description="Glutamine amidotransferase" evidence="1">
    <location>
        <begin position="87"/>
        <end position="195"/>
    </location>
</feature>
<name>A0A4R2FJP9_9GAMM</name>
<protein>
    <submittedName>
        <fullName evidence="2">GMP synthase-like glutamine amidotransferase</fullName>
    </submittedName>
</protein>
<dbReference type="NCBIfam" id="NF004212">
    <property type="entry name" value="PRK05665.1"/>
    <property type="match status" value="1"/>
</dbReference>
<dbReference type="Pfam" id="PF00117">
    <property type="entry name" value="GATase"/>
    <property type="match status" value="1"/>
</dbReference>
<evidence type="ECO:0000259" key="1">
    <source>
        <dbReference type="Pfam" id="PF00117"/>
    </source>
</evidence>
<keyword evidence="2" id="KW-0808">Transferase</keyword>
<evidence type="ECO:0000313" key="3">
    <source>
        <dbReference type="Proteomes" id="UP000294832"/>
    </source>
</evidence>
<evidence type="ECO:0000313" key="2">
    <source>
        <dbReference type="EMBL" id="TCN82803.1"/>
    </source>
</evidence>
<dbReference type="InterPro" id="IPR017926">
    <property type="entry name" value="GATASE"/>
</dbReference>
<dbReference type="SUPFAM" id="SSF52317">
    <property type="entry name" value="Class I glutamine amidotransferase-like"/>
    <property type="match status" value="1"/>
</dbReference>
<dbReference type="Proteomes" id="UP000294832">
    <property type="component" value="Unassembled WGS sequence"/>
</dbReference>
<proteinExistence type="predicted"/>
<dbReference type="AlphaFoldDB" id="A0A4R2FJP9"/>
<dbReference type="CDD" id="cd01741">
    <property type="entry name" value="GATase1_1"/>
    <property type="match status" value="1"/>
</dbReference>
<dbReference type="OrthoDB" id="9813383at2"/>
<dbReference type="PROSITE" id="PS51273">
    <property type="entry name" value="GATASE_TYPE_1"/>
    <property type="match status" value="1"/>
</dbReference>
<accession>A0A4R2FJP9</accession>
<keyword evidence="3" id="KW-1185">Reference proteome</keyword>
<dbReference type="InterPro" id="IPR029062">
    <property type="entry name" value="Class_I_gatase-like"/>
</dbReference>
<comment type="caution">
    <text evidence="2">The sequence shown here is derived from an EMBL/GenBank/DDBJ whole genome shotgun (WGS) entry which is preliminary data.</text>
</comment>
<dbReference type="RefSeq" id="WP_133039324.1">
    <property type="nucleotide sequence ID" value="NZ_SLWF01000017.1"/>
</dbReference>